<feature type="transmembrane region" description="Helical" evidence="1">
    <location>
        <begin position="215"/>
        <end position="232"/>
    </location>
</feature>
<dbReference type="Gene3D" id="3.40.50.1820">
    <property type="entry name" value="alpha/beta hydrolase"/>
    <property type="match status" value="1"/>
</dbReference>
<dbReference type="AlphaFoldDB" id="A0A0C3NBT2"/>
<evidence type="ECO:0000256" key="1">
    <source>
        <dbReference type="SAM" id="Phobius"/>
    </source>
</evidence>
<evidence type="ECO:0000313" key="3">
    <source>
        <dbReference type="Proteomes" id="UP000053257"/>
    </source>
</evidence>
<accession>A0A0C3NBT2</accession>
<dbReference type="HOGENOM" id="CLU_027502_2_0_1"/>
<dbReference type="InterPro" id="IPR029058">
    <property type="entry name" value="AB_hydrolase_fold"/>
</dbReference>
<proteinExistence type="predicted"/>
<dbReference type="OrthoDB" id="6431331at2759"/>
<evidence type="ECO:0008006" key="4">
    <source>
        <dbReference type="Google" id="ProtNLM"/>
    </source>
</evidence>
<name>A0A0C3NBT2_PHLG1</name>
<sequence>MRAQRQYSTSSSTCRGAATFRRCVDPSSCAHWCSRCPQAATHPPPLSKEERQALFAKCFARTRDTAHATGWFHFAPESAIHRENVVEWILWALFSTSRAGAADEWREEIEEYVQRIEHLLGRKLAPGWNAGVDCIKVTLDPVTALHRPLLWYMVVGLVDLITSMHLVANGFKHYTLHRWFCYFPPRFLNLFWARSPHPHISYWYRPHRSTTKKPIVFFHGIGIGLWPYLPFFTDIIARDPDVGILAIENLPISMRISPPPLARPAMLDGLALLLSHHGLDRFVVCGHSYGTVVAAHVMRCPALAARATGWLLVDPIPFLLHLPAVAHNFVYRAPRGAHEWQLWYFASRDADIARALARHFFWAESTLWREDLAGRRVAVALGARDQIVDAPEVRAYLTGGAGGGRPRGDVEAWTGDGGRLQVLWYPALDHAMVFDTARARRPMVEILARFVGADVA</sequence>
<keyword evidence="1" id="KW-1133">Transmembrane helix</keyword>
<dbReference type="PANTHER" id="PTHR37471">
    <property type="entry name" value="UNNAMED PRODUCT"/>
    <property type="match status" value="1"/>
</dbReference>
<dbReference type="Proteomes" id="UP000053257">
    <property type="component" value="Unassembled WGS sequence"/>
</dbReference>
<evidence type="ECO:0000313" key="2">
    <source>
        <dbReference type="EMBL" id="KIP01939.1"/>
    </source>
</evidence>
<gene>
    <name evidence="2" type="ORF">PHLGIDRAFT_79868</name>
</gene>
<keyword evidence="1" id="KW-0812">Transmembrane</keyword>
<feature type="transmembrane region" description="Helical" evidence="1">
    <location>
        <begin position="149"/>
        <end position="168"/>
    </location>
</feature>
<dbReference type="EMBL" id="KN840720">
    <property type="protein sequence ID" value="KIP01939.1"/>
    <property type="molecule type" value="Genomic_DNA"/>
</dbReference>
<reference evidence="2 3" key="1">
    <citation type="journal article" date="2014" name="PLoS Genet.">
        <title>Analysis of the Phlebiopsis gigantea genome, transcriptome and secretome provides insight into its pioneer colonization strategies of wood.</title>
        <authorList>
            <person name="Hori C."/>
            <person name="Ishida T."/>
            <person name="Igarashi K."/>
            <person name="Samejima M."/>
            <person name="Suzuki H."/>
            <person name="Master E."/>
            <person name="Ferreira P."/>
            <person name="Ruiz-Duenas F.J."/>
            <person name="Held B."/>
            <person name="Canessa P."/>
            <person name="Larrondo L.F."/>
            <person name="Schmoll M."/>
            <person name="Druzhinina I.S."/>
            <person name="Kubicek C.P."/>
            <person name="Gaskell J.A."/>
            <person name="Kersten P."/>
            <person name="St John F."/>
            <person name="Glasner J."/>
            <person name="Sabat G."/>
            <person name="Splinter BonDurant S."/>
            <person name="Syed K."/>
            <person name="Yadav J."/>
            <person name="Mgbeahuruike A.C."/>
            <person name="Kovalchuk A."/>
            <person name="Asiegbu F.O."/>
            <person name="Lackner G."/>
            <person name="Hoffmeister D."/>
            <person name="Rencoret J."/>
            <person name="Gutierrez A."/>
            <person name="Sun H."/>
            <person name="Lindquist E."/>
            <person name="Barry K."/>
            <person name="Riley R."/>
            <person name="Grigoriev I.V."/>
            <person name="Henrissat B."/>
            <person name="Kues U."/>
            <person name="Berka R.M."/>
            <person name="Martinez A.T."/>
            <person name="Covert S.F."/>
            <person name="Blanchette R.A."/>
            <person name="Cullen D."/>
        </authorList>
    </citation>
    <scope>NUCLEOTIDE SEQUENCE [LARGE SCALE GENOMIC DNA]</scope>
    <source>
        <strain evidence="2 3">11061_1 CR5-6</strain>
    </source>
</reference>
<organism evidence="2 3">
    <name type="scientific">Phlebiopsis gigantea (strain 11061_1 CR5-6)</name>
    <name type="common">White-rot fungus</name>
    <name type="synonym">Peniophora gigantea</name>
    <dbReference type="NCBI Taxonomy" id="745531"/>
    <lineage>
        <taxon>Eukaryota</taxon>
        <taxon>Fungi</taxon>
        <taxon>Dikarya</taxon>
        <taxon>Basidiomycota</taxon>
        <taxon>Agaricomycotina</taxon>
        <taxon>Agaricomycetes</taxon>
        <taxon>Polyporales</taxon>
        <taxon>Phanerochaetaceae</taxon>
        <taxon>Phlebiopsis</taxon>
    </lineage>
</organism>
<keyword evidence="3" id="KW-1185">Reference proteome</keyword>
<protein>
    <recommendedName>
        <fullName evidence="4">AB hydrolase-1 domain-containing protein</fullName>
    </recommendedName>
</protein>
<keyword evidence="1" id="KW-0472">Membrane</keyword>
<dbReference type="PANTHER" id="PTHR37471:SF1">
    <property type="entry name" value="AB HYDROLASE-1 DOMAIN-CONTAINING PROTEIN"/>
    <property type="match status" value="1"/>
</dbReference>
<dbReference type="STRING" id="745531.A0A0C3NBT2"/>
<dbReference type="SUPFAM" id="SSF53474">
    <property type="entry name" value="alpha/beta-Hydrolases"/>
    <property type="match status" value="1"/>
</dbReference>